<feature type="region of interest" description="Disordered" evidence="1">
    <location>
        <begin position="693"/>
        <end position="775"/>
    </location>
</feature>
<evidence type="ECO:0000313" key="3">
    <source>
        <dbReference type="EMBL" id="KAH7280236.1"/>
    </source>
</evidence>
<name>A0A8T2Q9A9_CERRI</name>
<dbReference type="OrthoDB" id="9974421at2759"/>
<dbReference type="EMBL" id="CM035442">
    <property type="protein sequence ID" value="KAH7280237.1"/>
    <property type="molecule type" value="Genomic_DNA"/>
</dbReference>
<evidence type="ECO:0000313" key="4">
    <source>
        <dbReference type="Proteomes" id="UP000825935"/>
    </source>
</evidence>
<feature type="compositionally biased region" description="Polar residues" evidence="1">
    <location>
        <begin position="710"/>
        <end position="726"/>
    </location>
</feature>
<dbReference type="AlphaFoldDB" id="A0A8T2Q9A9"/>
<comment type="caution">
    <text evidence="3">The sequence shown here is derived from an EMBL/GenBank/DDBJ whole genome shotgun (WGS) entry which is preliminary data.</text>
</comment>
<dbReference type="InterPro" id="IPR029058">
    <property type="entry name" value="AB_hydrolase_fold"/>
</dbReference>
<sequence length="775" mass="86922">MQRLVDSILGVAKESLKAFSQEAFNNSIKLINGISALILTFLPGKATILEGIQGWELRPTLRAPHLPRWMEDGVSSFNQFIHDYAASSDGDSESEYESGLEDNDSYVPASPSSQSSHISRASSFQSEKRKFFSLQGGSFSNVVPGFLKRMLGIPPNQQTRRLESSFTPLRRSDSSGSLYRMYGMASRGLTSVREFVIRKRTDQRRGVIEDMQLVVELSIERVFDVLRKVLLYCLSPLQTVKVFTSRMSTHQSKEREMTIQTATLGESNPAPTVKKQKQFPVMNTDARSCEDVITDLGYPYEAIRVVTEDGYVLLLERIPRSESRKVVYLQHGVLDSSLGWVSNGVVGSQAFAAHDQGYDVFLGNFRGLASQEHVDKNISSRRYWDYSVNEHGTRDIPAMIEKIHAIKSKELGPLIASDESGSVAEQPYKLCAVAHSLGGAGLIMYVVTRRLENKPHHLSRLILLSPAGFHKDAPIFFDLVQYLLPAVAPILAPLMPGFYIKTRIFRGLFNKLARDFQNYPALGGLVQTLCSYLLGGDSSNWVEALGQTHYNVYDMPGLSLRVVMHMAQMRRADRFQMYDFGSKGANMRVYGIPYPLDIGKHYGLIDIPVDIVAGRKDKLIPRSNVRRHYQLLRDCGCTVSYSEFEYAHLDFTFAHREELLAYVMSKLLLVTNPSIPSGREIFIKSLRTKGEVRKDQKRQKASKSSKSSDLTNGFSKLETLQTSNLEANPRPEESSELTNEINGEEPGSGGDRERKTGTSTLFEFIDGIEDHGNRN</sequence>
<dbReference type="InterPro" id="IPR006693">
    <property type="entry name" value="AB_hydrolase_lipase"/>
</dbReference>
<dbReference type="Gene3D" id="3.40.50.1820">
    <property type="entry name" value="alpha/beta hydrolase"/>
    <property type="match status" value="1"/>
</dbReference>
<dbReference type="Proteomes" id="UP000825935">
    <property type="component" value="Chromosome 37"/>
</dbReference>
<dbReference type="SUPFAM" id="SSF53474">
    <property type="entry name" value="alpha/beta-Hydrolases"/>
    <property type="match status" value="1"/>
</dbReference>
<organism evidence="3 4">
    <name type="scientific">Ceratopteris richardii</name>
    <name type="common">Triangle waterfern</name>
    <dbReference type="NCBI Taxonomy" id="49495"/>
    <lineage>
        <taxon>Eukaryota</taxon>
        <taxon>Viridiplantae</taxon>
        <taxon>Streptophyta</taxon>
        <taxon>Embryophyta</taxon>
        <taxon>Tracheophyta</taxon>
        <taxon>Polypodiopsida</taxon>
        <taxon>Polypodiidae</taxon>
        <taxon>Polypodiales</taxon>
        <taxon>Pteridineae</taxon>
        <taxon>Pteridaceae</taxon>
        <taxon>Parkerioideae</taxon>
        <taxon>Ceratopteris</taxon>
    </lineage>
</organism>
<dbReference type="GO" id="GO:0006629">
    <property type="term" value="P:lipid metabolic process"/>
    <property type="evidence" value="ECO:0007669"/>
    <property type="project" value="InterPro"/>
</dbReference>
<feature type="domain" description="Partial AB-hydrolase lipase" evidence="2">
    <location>
        <begin position="290"/>
        <end position="344"/>
    </location>
</feature>
<reference evidence="3" key="1">
    <citation type="submission" date="2021-08" db="EMBL/GenBank/DDBJ databases">
        <title>WGS assembly of Ceratopteris richardii.</title>
        <authorList>
            <person name="Marchant D.B."/>
            <person name="Chen G."/>
            <person name="Jenkins J."/>
            <person name="Shu S."/>
            <person name="Leebens-Mack J."/>
            <person name="Grimwood J."/>
            <person name="Schmutz J."/>
            <person name="Soltis P."/>
            <person name="Soltis D."/>
            <person name="Chen Z.-H."/>
        </authorList>
    </citation>
    <scope>NUCLEOTIDE SEQUENCE</scope>
    <source>
        <strain evidence="3">Whitten #5841</strain>
        <tissue evidence="3">Leaf</tissue>
    </source>
</reference>
<feature type="region of interest" description="Disordered" evidence="1">
    <location>
        <begin position="88"/>
        <end position="120"/>
    </location>
</feature>
<dbReference type="EMBL" id="CM035442">
    <property type="protein sequence ID" value="KAH7280239.1"/>
    <property type="molecule type" value="Genomic_DNA"/>
</dbReference>
<dbReference type="PANTHER" id="PTHR11005">
    <property type="entry name" value="LYSOSOMAL ACID LIPASE-RELATED"/>
    <property type="match status" value="1"/>
</dbReference>
<evidence type="ECO:0000256" key="1">
    <source>
        <dbReference type="SAM" id="MobiDB-lite"/>
    </source>
</evidence>
<keyword evidence="4" id="KW-1185">Reference proteome</keyword>
<dbReference type="EMBL" id="CM035442">
    <property type="protein sequence ID" value="KAH7280236.1"/>
    <property type="molecule type" value="Genomic_DNA"/>
</dbReference>
<accession>A0A8T2Q9A9</accession>
<dbReference type="EMBL" id="CM035442">
    <property type="protein sequence ID" value="KAH7280238.1"/>
    <property type="molecule type" value="Genomic_DNA"/>
</dbReference>
<gene>
    <name evidence="3" type="ORF">KP509_37G057400</name>
</gene>
<protein>
    <recommendedName>
        <fullName evidence="2">Partial AB-hydrolase lipase domain-containing protein</fullName>
    </recommendedName>
</protein>
<dbReference type="OMA" id="KDHIVHR"/>
<evidence type="ECO:0000259" key="2">
    <source>
        <dbReference type="Pfam" id="PF04083"/>
    </source>
</evidence>
<dbReference type="Pfam" id="PF04083">
    <property type="entry name" value="Abhydro_lipase"/>
    <property type="match status" value="1"/>
</dbReference>
<feature type="compositionally biased region" description="Acidic residues" evidence="1">
    <location>
        <begin position="90"/>
        <end position="104"/>
    </location>
</feature>
<feature type="compositionally biased region" description="Low complexity" evidence="1">
    <location>
        <begin position="105"/>
        <end position="120"/>
    </location>
</feature>
<proteinExistence type="predicted"/>
<dbReference type="FunFam" id="3.40.50.1820:FF:000091">
    <property type="entry name" value="Gastric triacylglycerol lipase"/>
    <property type="match status" value="1"/>
</dbReference>